<dbReference type="Proteomes" id="UP001156903">
    <property type="component" value="Unassembled WGS sequence"/>
</dbReference>
<evidence type="ECO:0000313" key="3">
    <source>
        <dbReference type="Proteomes" id="UP001156903"/>
    </source>
</evidence>
<evidence type="ECO:0000259" key="1">
    <source>
        <dbReference type="Pfam" id="PF08909"/>
    </source>
</evidence>
<sequence length="161" mass="17651">MSASPLPFFTLARDPLGRLVCTDAAGVAHVGALPVRAFPLTAPDEGLSLVSAEGRELVWIDRLADLPAETRALIEAELAVREFVPEIQRIVSVSTFATPSLWEVETDRGPTTLALKAEEDIRRLPGARGSLLITSGHGTVFRVRDLFALDRHSRRLIERFL</sequence>
<protein>
    <recommendedName>
        <fullName evidence="1">DUF1854 domain-containing protein</fullName>
    </recommendedName>
</protein>
<name>A0ABQ6CEM0_9BURK</name>
<dbReference type="InterPro" id="IPR015005">
    <property type="entry name" value="DUF1854"/>
</dbReference>
<feature type="domain" description="DUF1854" evidence="1">
    <location>
        <begin position="29"/>
        <end position="160"/>
    </location>
</feature>
<evidence type="ECO:0000313" key="2">
    <source>
        <dbReference type="EMBL" id="GLS16746.1"/>
    </source>
</evidence>
<reference evidence="3" key="1">
    <citation type="journal article" date="2019" name="Int. J. Syst. Evol. Microbiol.">
        <title>The Global Catalogue of Microorganisms (GCM) 10K type strain sequencing project: providing services to taxonomists for standard genome sequencing and annotation.</title>
        <authorList>
            <consortium name="The Broad Institute Genomics Platform"/>
            <consortium name="The Broad Institute Genome Sequencing Center for Infectious Disease"/>
            <person name="Wu L."/>
            <person name="Ma J."/>
        </authorList>
    </citation>
    <scope>NUCLEOTIDE SEQUENCE [LARGE SCALE GENOMIC DNA]</scope>
    <source>
        <strain evidence="3">NBRC 109341</strain>
    </source>
</reference>
<dbReference type="Pfam" id="PF08909">
    <property type="entry name" value="DUF1854"/>
    <property type="match status" value="1"/>
</dbReference>
<dbReference type="EMBL" id="BSPB01000078">
    <property type="protein sequence ID" value="GLS16746.1"/>
    <property type="molecule type" value="Genomic_DNA"/>
</dbReference>
<keyword evidence="3" id="KW-1185">Reference proteome</keyword>
<accession>A0ABQ6CEM0</accession>
<organism evidence="2 3">
    <name type="scientific">Hydrogenophaga electricum</name>
    <dbReference type="NCBI Taxonomy" id="1230953"/>
    <lineage>
        <taxon>Bacteria</taxon>
        <taxon>Pseudomonadati</taxon>
        <taxon>Pseudomonadota</taxon>
        <taxon>Betaproteobacteria</taxon>
        <taxon>Burkholderiales</taxon>
        <taxon>Comamonadaceae</taxon>
        <taxon>Hydrogenophaga</taxon>
    </lineage>
</organism>
<gene>
    <name evidence="2" type="ORF">GCM10007935_41910</name>
</gene>
<comment type="caution">
    <text evidence="2">The sequence shown here is derived from an EMBL/GenBank/DDBJ whole genome shotgun (WGS) entry which is preliminary data.</text>
</comment>
<dbReference type="RefSeq" id="WP_284309425.1">
    <property type="nucleotide sequence ID" value="NZ_BSPB01000078.1"/>
</dbReference>
<proteinExistence type="predicted"/>